<gene>
    <name evidence="2" type="ORF">POJ06DRAFT_255109</name>
</gene>
<organism evidence="2 3">
    <name type="scientific">Lipomyces tetrasporus</name>
    <dbReference type="NCBI Taxonomy" id="54092"/>
    <lineage>
        <taxon>Eukaryota</taxon>
        <taxon>Fungi</taxon>
        <taxon>Dikarya</taxon>
        <taxon>Ascomycota</taxon>
        <taxon>Saccharomycotina</taxon>
        <taxon>Lipomycetes</taxon>
        <taxon>Lipomycetales</taxon>
        <taxon>Lipomycetaceae</taxon>
        <taxon>Lipomyces</taxon>
    </lineage>
</organism>
<dbReference type="PANTHER" id="PTHR15615:SF32">
    <property type="entry name" value="PROTEIN KINASE COMPLEX COMPONENT, PUTATIVE (AFU_ORTHOLOGUE AFUA_2G07660)-RELATED"/>
    <property type="match status" value="1"/>
</dbReference>
<evidence type="ECO:0000313" key="2">
    <source>
        <dbReference type="EMBL" id="KAJ8099990.1"/>
    </source>
</evidence>
<dbReference type="GeneID" id="80883020"/>
<evidence type="ECO:0000313" key="3">
    <source>
        <dbReference type="Proteomes" id="UP001217417"/>
    </source>
</evidence>
<feature type="compositionally biased region" description="Low complexity" evidence="1">
    <location>
        <begin position="189"/>
        <end position="202"/>
    </location>
</feature>
<keyword evidence="3" id="KW-1185">Reference proteome</keyword>
<comment type="caution">
    <text evidence="2">The sequence shown here is derived from an EMBL/GenBank/DDBJ whole genome shotgun (WGS) entry which is preliminary data.</text>
</comment>
<dbReference type="InterPro" id="IPR013922">
    <property type="entry name" value="Cyclin_PHO80-like"/>
</dbReference>
<dbReference type="Pfam" id="PF08613">
    <property type="entry name" value="Cyclin"/>
    <property type="match status" value="1"/>
</dbReference>
<proteinExistence type="predicted"/>
<name>A0AAD7QRJ9_9ASCO</name>
<reference evidence="2" key="1">
    <citation type="submission" date="2023-03" db="EMBL/GenBank/DDBJ databases">
        <title>Near-Complete genome sequence of Lipomyces tetrasporous NRRL Y-64009, an oleaginous yeast capable of growing on lignocellulosic hydrolysates.</title>
        <authorList>
            <consortium name="Lawrence Berkeley National Laboratory"/>
            <person name="Jagtap S.S."/>
            <person name="Liu J.-J."/>
            <person name="Walukiewicz H.E."/>
            <person name="Pangilinan J."/>
            <person name="Lipzen A."/>
            <person name="Ahrendt S."/>
            <person name="Koriabine M."/>
            <person name="Cobaugh K."/>
            <person name="Salamov A."/>
            <person name="Yoshinaga Y."/>
            <person name="Ng V."/>
            <person name="Daum C."/>
            <person name="Grigoriev I.V."/>
            <person name="Slininger P.J."/>
            <person name="Dien B.S."/>
            <person name="Jin Y.-S."/>
            <person name="Rao C.V."/>
        </authorList>
    </citation>
    <scope>NUCLEOTIDE SEQUENCE</scope>
    <source>
        <strain evidence="2">NRRL Y-64009</strain>
    </source>
</reference>
<sequence>MLFLPPHPPLIVIPSHIPYIHSAFDGTLLLDTRTGVAHLAIRHLARSCVLATMSATMLMEQYQQAPTSHPPTDNSPETYFPSIRLTSLPSMADLAPSDALRLLTTGIKRILALSDPATVTWQPAPTLISSSPTLSPPTAALSPPLSAQDVLDCKEGVTPSPMMAGLAPSMQQLSPGGEHPPSLSCDQHPTSSPSSSPGPDIVDHQQQVVVDKANQRSIISRRFWSKSAPGIDIEKYLLRIHQYCPISTAVYLATSLYIYRLCIVNQAIPLTPLNVHRLVVAALRVASKSLEDINHLQKRFAKVGGLSEQELCRLEIGFLFLMDFDLKLDVDMLEEQAGILMALEKR</sequence>
<dbReference type="GO" id="GO:0019901">
    <property type="term" value="F:protein kinase binding"/>
    <property type="evidence" value="ECO:0007669"/>
    <property type="project" value="InterPro"/>
</dbReference>
<dbReference type="AlphaFoldDB" id="A0AAD7QRJ9"/>
<dbReference type="SUPFAM" id="SSF47954">
    <property type="entry name" value="Cyclin-like"/>
    <property type="match status" value="1"/>
</dbReference>
<protein>
    <submittedName>
        <fullName evidence="2">Cyclin-domain-containing protein</fullName>
    </submittedName>
</protein>
<dbReference type="InterPro" id="IPR036915">
    <property type="entry name" value="Cyclin-like_sf"/>
</dbReference>
<dbReference type="EMBL" id="JARPMG010000006">
    <property type="protein sequence ID" value="KAJ8099990.1"/>
    <property type="molecule type" value="Genomic_DNA"/>
</dbReference>
<dbReference type="Proteomes" id="UP001217417">
    <property type="component" value="Unassembled WGS sequence"/>
</dbReference>
<dbReference type="CDD" id="cd20558">
    <property type="entry name" value="CYCLIN_ScPCL7-like"/>
    <property type="match status" value="1"/>
</dbReference>
<evidence type="ECO:0000256" key="1">
    <source>
        <dbReference type="SAM" id="MobiDB-lite"/>
    </source>
</evidence>
<dbReference type="GO" id="GO:0016538">
    <property type="term" value="F:cyclin-dependent protein serine/threonine kinase regulator activity"/>
    <property type="evidence" value="ECO:0007669"/>
    <property type="project" value="TreeGrafter"/>
</dbReference>
<accession>A0AAD7QRJ9</accession>
<dbReference type="RefSeq" id="XP_056043440.1">
    <property type="nucleotide sequence ID" value="XM_056187854.1"/>
</dbReference>
<dbReference type="GO" id="GO:0000307">
    <property type="term" value="C:cyclin-dependent protein kinase holoenzyme complex"/>
    <property type="evidence" value="ECO:0007669"/>
    <property type="project" value="TreeGrafter"/>
</dbReference>
<dbReference type="Gene3D" id="1.10.472.10">
    <property type="entry name" value="Cyclin-like"/>
    <property type="match status" value="1"/>
</dbReference>
<feature type="region of interest" description="Disordered" evidence="1">
    <location>
        <begin position="157"/>
        <end position="202"/>
    </location>
</feature>
<dbReference type="GO" id="GO:0005634">
    <property type="term" value="C:nucleus"/>
    <property type="evidence" value="ECO:0007669"/>
    <property type="project" value="TreeGrafter"/>
</dbReference>
<dbReference type="PANTHER" id="PTHR15615">
    <property type="match status" value="1"/>
</dbReference>